<dbReference type="Pfam" id="PF06945">
    <property type="entry name" value="DUF1289"/>
    <property type="match status" value="1"/>
</dbReference>
<dbReference type="RefSeq" id="WP_088603996.1">
    <property type="nucleotide sequence ID" value="NZ_NJIH01000007.1"/>
</dbReference>
<gene>
    <name evidence="2" type="ORF">CEY11_13905</name>
</gene>
<feature type="region of interest" description="Disordered" evidence="1">
    <location>
        <begin position="1"/>
        <end position="26"/>
    </location>
</feature>
<keyword evidence="3" id="KW-1185">Reference proteome</keyword>
<dbReference type="Proteomes" id="UP000214603">
    <property type="component" value="Unassembled WGS sequence"/>
</dbReference>
<evidence type="ECO:0000313" key="3">
    <source>
        <dbReference type="Proteomes" id="UP000214603"/>
    </source>
</evidence>
<evidence type="ECO:0000256" key="1">
    <source>
        <dbReference type="SAM" id="MobiDB-lite"/>
    </source>
</evidence>
<dbReference type="AlphaFoldDB" id="A0A225MDD0"/>
<protein>
    <submittedName>
        <fullName evidence="2">DUF1289 domain-containing protein</fullName>
    </submittedName>
</protein>
<dbReference type="PANTHER" id="PTHR35175:SF1">
    <property type="entry name" value="OXIDOREDUCTASE"/>
    <property type="match status" value="1"/>
</dbReference>
<comment type="caution">
    <text evidence="2">The sequence shown here is derived from an EMBL/GenBank/DDBJ whole genome shotgun (WGS) entry which is preliminary data.</text>
</comment>
<name>A0A225MDD0_9BURK</name>
<dbReference type="EMBL" id="NJIH01000007">
    <property type="protein sequence ID" value="OWT59266.1"/>
    <property type="molecule type" value="Genomic_DNA"/>
</dbReference>
<dbReference type="PANTHER" id="PTHR35175">
    <property type="entry name" value="DUF1289 DOMAIN-CONTAINING PROTEIN"/>
    <property type="match status" value="1"/>
</dbReference>
<reference evidence="3" key="1">
    <citation type="submission" date="2017-06" db="EMBL/GenBank/DDBJ databases">
        <title>Herbaspirillum phytohormonus sp. nov., isolated from the root nodule of Robinia pseudoacacia in lead-zinc mine.</title>
        <authorList>
            <person name="Fan M."/>
            <person name="Lin Y."/>
        </authorList>
    </citation>
    <scope>NUCLEOTIDE SEQUENCE [LARGE SCALE GENOMIC DNA]</scope>
    <source>
        <strain evidence="3">SC-089</strain>
    </source>
</reference>
<dbReference type="OrthoDB" id="5296987at2"/>
<accession>A0A225MDD0</accession>
<evidence type="ECO:0000313" key="2">
    <source>
        <dbReference type="EMBL" id="OWT59266.1"/>
    </source>
</evidence>
<organism evidence="2 3">
    <name type="scientific">Candidimonas nitroreducens</name>
    <dbReference type="NCBI Taxonomy" id="683354"/>
    <lineage>
        <taxon>Bacteria</taxon>
        <taxon>Pseudomonadati</taxon>
        <taxon>Pseudomonadota</taxon>
        <taxon>Betaproteobacteria</taxon>
        <taxon>Burkholderiales</taxon>
        <taxon>Alcaligenaceae</taxon>
        <taxon>Candidimonas</taxon>
    </lineage>
</organism>
<feature type="compositionally biased region" description="Basic and acidic residues" evidence="1">
    <location>
        <begin position="1"/>
        <end position="21"/>
    </location>
</feature>
<proteinExistence type="predicted"/>
<sequence>MSDDRDTRGCDAGGRHGDDAHSLAPSDSPCIAVCSTLYDEVCRGCGRTAMEVANWVFLSDEEKRAVWVRIRAQGYPRRG</sequence>
<dbReference type="InterPro" id="IPR010710">
    <property type="entry name" value="DUF1289"/>
</dbReference>